<organism evidence="1 2">
    <name type="scientific">Gulo gulo</name>
    <name type="common">Wolverine</name>
    <name type="synonym">Gluton</name>
    <dbReference type="NCBI Taxonomy" id="48420"/>
    <lineage>
        <taxon>Eukaryota</taxon>
        <taxon>Metazoa</taxon>
        <taxon>Chordata</taxon>
        <taxon>Craniata</taxon>
        <taxon>Vertebrata</taxon>
        <taxon>Euteleostomi</taxon>
        <taxon>Mammalia</taxon>
        <taxon>Eutheria</taxon>
        <taxon>Laurasiatheria</taxon>
        <taxon>Carnivora</taxon>
        <taxon>Caniformia</taxon>
        <taxon>Musteloidea</taxon>
        <taxon>Mustelidae</taxon>
        <taxon>Guloninae</taxon>
        <taxon>Gulo</taxon>
    </lineage>
</organism>
<dbReference type="AlphaFoldDB" id="A0A9X9M6H2"/>
<evidence type="ECO:0000313" key="1">
    <source>
        <dbReference type="EMBL" id="VCX37910.1"/>
    </source>
</evidence>
<feature type="non-terminal residue" evidence="1">
    <location>
        <position position="103"/>
    </location>
</feature>
<dbReference type="EMBL" id="CYRY02043485">
    <property type="protein sequence ID" value="VCX37910.1"/>
    <property type="molecule type" value="Genomic_DNA"/>
</dbReference>
<proteinExistence type="predicted"/>
<sequence length="103" mass="11596">MGRGLGYSPAHKWPELPWGHPFAPPPWLSQAVAPTNGKHKPATLRTLRKELAEGAAGEGSWEAVRNEFLTELHTAGQHDFLPTCYKWERSSKYVTWNLELVTC</sequence>
<accession>A0A9X9M6H2</accession>
<name>A0A9X9M6H2_GULGU</name>
<keyword evidence="2" id="KW-1185">Reference proteome</keyword>
<gene>
    <name evidence="1" type="ORF">BN2614_LOCUS5</name>
</gene>
<protein>
    <submittedName>
        <fullName evidence="1">Uncharacterized protein</fullName>
    </submittedName>
</protein>
<evidence type="ECO:0000313" key="2">
    <source>
        <dbReference type="Proteomes" id="UP000269945"/>
    </source>
</evidence>
<comment type="caution">
    <text evidence="1">The sequence shown here is derived from an EMBL/GenBank/DDBJ whole genome shotgun (WGS) entry which is preliminary data.</text>
</comment>
<dbReference type="Proteomes" id="UP000269945">
    <property type="component" value="Unassembled WGS sequence"/>
</dbReference>
<reference evidence="1 2" key="1">
    <citation type="submission" date="2018-10" db="EMBL/GenBank/DDBJ databases">
        <authorList>
            <person name="Ekblom R."/>
            <person name="Jareborg N."/>
        </authorList>
    </citation>
    <scope>NUCLEOTIDE SEQUENCE [LARGE SCALE GENOMIC DNA]</scope>
    <source>
        <tissue evidence="1">Muscle</tissue>
    </source>
</reference>